<protein>
    <submittedName>
        <fullName evidence="3">Protein ECM19</fullName>
    </submittedName>
</protein>
<sequence>MARLRAFDLSVFGVVIIAGIYGGTKFFEPIVIDALKKENALRTDIPIPEYSDDGIPVENEKSLANLKTELNEIYEQSRRERGLEPKSLGSSSNNK</sequence>
<keyword evidence="2" id="KW-0812">Transmembrane</keyword>
<organism evidence="3 4">
    <name type="scientific">Hanseniaspora osmophila</name>
    <dbReference type="NCBI Taxonomy" id="56408"/>
    <lineage>
        <taxon>Eukaryota</taxon>
        <taxon>Fungi</taxon>
        <taxon>Dikarya</taxon>
        <taxon>Ascomycota</taxon>
        <taxon>Saccharomycotina</taxon>
        <taxon>Saccharomycetes</taxon>
        <taxon>Saccharomycodales</taxon>
        <taxon>Saccharomycodaceae</taxon>
        <taxon>Hanseniaspora</taxon>
    </lineage>
</organism>
<dbReference type="AlphaFoldDB" id="A0A1E5RHG9"/>
<keyword evidence="2" id="KW-1133">Transmembrane helix</keyword>
<comment type="caution">
    <text evidence="3">The sequence shown here is derived from an EMBL/GenBank/DDBJ whole genome shotgun (WGS) entry which is preliminary data.</text>
</comment>
<gene>
    <name evidence="3" type="ORF">AWRI3579_g1275</name>
</gene>
<evidence type="ECO:0000313" key="3">
    <source>
        <dbReference type="EMBL" id="OEJ86358.1"/>
    </source>
</evidence>
<dbReference type="InParanoid" id="A0A1E5RHG9"/>
<evidence type="ECO:0000256" key="2">
    <source>
        <dbReference type="SAM" id="Phobius"/>
    </source>
</evidence>
<dbReference type="EMBL" id="LPNM01000006">
    <property type="protein sequence ID" value="OEJ86358.1"/>
    <property type="molecule type" value="Genomic_DNA"/>
</dbReference>
<evidence type="ECO:0000313" key="4">
    <source>
        <dbReference type="Proteomes" id="UP000095728"/>
    </source>
</evidence>
<keyword evidence="2" id="KW-0472">Membrane</keyword>
<evidence type="ECO:0000256" key="1">
    <source>
        <dbReference type="SAM" id="MobiDB-lite"/>
    </source>
</evidence>
<reference evidence="4" key="1">
    <citation type="journal article" date="2016" name="Genome Announc.">
        <title>Genome sequences of three species of Hanseniaspora isolated from spontaneous wine fermentations.</title>
        <authorList>
            <person name="Sternes P.R."/>
            <person name="Lee D."/>
            <person name="Kutyna D.R."/>
            <person name="Borneman A.R."/>
        </authorList>
    </citation>
    <scope>NUCLEOTIDE SEQUENCE [LARGE SCALE GENOMIC DNA]</scope>
    <source>
        <strain evidence="4">AWRI3579</strain>
    </source>
</reference>
<dbReference type="FunCoup" id="A0A1E5RHG9">
    <property type="interactions" value="17"/>
</dbReference>
<dbReference type="OrthoDB" id="4080273at2759"/>
<name>A0A1E5RHG9_9ASCO</name>
<feature type="region of interest" description="Disordered" evidence="1">
    <location>
        <begin position="76"/>
        <end position="95"/>
    </location>
</feature>
<dbReference type="Proteomes" id="UP000095728">
    <property type="component" value="Unassembled WGS sequence"/>
</dbReference>
<keyword evidence="4" id="KW-1185">Reference proteome</keyword>
<accession>A0A1E5RHG9</accession>
<feature type="transmembrane region" description="Helical" evidence="2">
    <location>
        <begin position="6"/>
        <end position="27"/>
    </location>
</feature>
<proteinExistence type="predicted"/>